<organism evidence="1 2">
    <name type="scientific">Halomarina oriensis</name>
    <dbReference type="NCBI Taxonomy" id="671145"/>
    <lineage>
        <taxon>Archaea</taxon>
        <taxon>Methanobacteriati</taxon>
        <taxon>Methanobacteriota</taxon>
        <taxon>Stenosarchaea group</taxon>
        <taxon>Halobacteria</taxon>
        <taxon>Halobacteriales</taxon>
        <taxon>Natronomonadaceae</taxon>
        <taxon>Halomarina</taxon>
    </lineage>
</organism>
<name>A0A6B0GLH2_9EURY</name>
<gene>
    <name evidence="1" type="ORF">GQS65_03860</name>
</gene>
<dbReference type="Pfam" id="PF24336">
    <property type="entry name" value="DUF7504"/>
    <property type="match status" value="1"/>
</dbReference>
<protein>
    <submittedName>
        <fullName evidence="1">Uncharacterized protein</fullName>
    </submittedName>
</protein>
<dbReference type="OrthoDB" id="252760at2157"/>
<keyword evidence="2" id="KW-1185">Reference proteome</keyword>
<dbReference type="EMBL" id="WSZK01000008">
    <property type="protein sequence ID" value="MWG33633.1"/>
    <property type="molecule type" value="Genomic_DNA"/>
</dbReference>
<dbReference type="InterPro" id="IPR055927">
    <property type="entry name" value="DUF7504"/>
</dbReference>
<dbReference type="AlphaFoldDB" id="A0A6B0GLH2"/>
<evidence type="ECO:0000313" key="1">
    <source>
        <dbReference type="EMBL" id="MWG33633.1"/>
    </source>
</evidence>
<comment type="caution">
    <text evidence="1">The sequence shown here is derived from an EMBL/GenBank/DDBJ whole genome shotgun (WGS) entry which is preliminary data.</text>
</comment>
<dbReference type="RefSeq" id="WP_158203354.1">
    <property type="nucleotide sequence ID" value="NZ_WSZK01000008.1"/>
</dbReference>
<proteinExistence type="predicted"/>
<accession>A0A6B0GLH2</accession>
<sequence length="214" mass="22768">MAGDSVGTFTQALAALKRHGSGLLVTGAAAQETHLAACRRLLGDAGDDRQRLVVLTDGVPGVDDRTSDDAARVIDRRPATRGATAAASPTATDGPSDLVTLEREIVAAIESIEAEAGSLDPAELRVCLDSLRTIVDGHDQREVEQFLAGVLDAVRAVDGMCHVHFPVERDSEATRRFADLFDATIEVQLPASGGDVEQCWHLHDPDISTNWLPL</sequence>
<evidence type="ECO:0000313" key="2">
    <source>
        <dbReference type="Proteomes" id="UP000451471"/>
    </source>
</evidence>
<dbReference type="Proteomes" id="UP000451471">
    <property type="component" value="Unassembled WGS sequence"/>
</dbReference>
<reference evidence="1 2" key="1">
    <citation type="submission" date="2019-12" db="EMBL/GenBank/DDBJ databases">
        <title>Halocatena pleomorpha gen. nov. sp. nov., an extremely halophilic archaeon of family Halobacteriaceae isolated from saltpan soil.</title>
        <authorList>
            <person name="Pal Y."/>
            <person name="Verma A."/>
            <person name="Krishnamurthi S."/>
            <person name="Kumar P."/>
        </authorList>
    </citation>
    <scope>NUCLEOTIDE SEQUENCE [LARGE SCALE GENOMIC DNA]</scope>
    <source>
        <strain evidence="1 2">JCM 16495</strain>
    </source>
</reference>